<sequence length="4792" mass="524335">MYLQDTISPHRPPVTRLRPLHTHYEVDQKLSSAQLSWTSSLESQPSENAVIRAFVRLVSHITIVDSGDAFCIQYTARGGYIHALAGDSRQDGSYTFVDYGEHQGDVITDFSIGPGKVRILILTRHSVLTNLQAIQLHAADGRIQLIAQASLVTQLALDAIGQMLQDIIFDLEKSDTEDFIQWTQPSVLNCPPKDKPVPLWPGESQAAEQALLHQWFEQRVKDHPQRVALDFLTDLDTGKRTQYTYQQISNIATALAMELYEASSKSNVLAKTVAVLMGPCPELYISYIAALKAGLAFCPIPVDAPDERKTALLADLNPVAILVEESGGHKEATNGISVTRFLDTRDVEPQPSLPLASVTETDAAYILYTSGTTGTPKGVTVSHISAACTVSALSEHYGFCSPDTPTSDRPIRWFQGAAPTFDISLFEIFWTLSTGSTLCCAPRHLTMQNVDSVVTTLKADITNVTPSFAGLIDPSSIRGLMVGGETLNSRLLQDFARYNPSTANNLPVPQGIYNGYGPTEVTIYSVAQAHVPKNQRGSVIGTPLATCGVLIVDIQAQGLEPVPMGADGELVLTGPQVSRTGYLNRPEETAEAFVNDIRWGRAYRTGDRARIVWNEHGERLVEFLGRISDDQVKLSGRRVELGEIESVLASKARGVQQVLTCVWKPQSSTSGSEKVVSLVVVDPKSTLSFEAVQSRCLEVARHHLPEYMVPTKFLQVEVLPRSTSGKVDRKAATVYVRTTLHRLGESEAYESEADVLKHAEDAALEAELIKLLSAIVHDDSARESSLKATTLLHEAGVDSLRAMRFLRDIRNRWPESKHLQPSLGLLLDPKASIRSVFFTLALSDNASAEQAVDKAKAKRLIADFAFRNTSESIDKLGSINKTDVEMVLPATSTQSQLAVSFAMDRRNYVSHTVLPLLTSVSPEALEKAINAVLDRQAIYRCAMVSCDDKLSPFALVVLKPDVWRRWIDTNPRVVRRRGNTANTAKEWLDLAHRYLDFESQKLYYVQIVQPGTESDGGNGLLVISVAHCLCDGASIEVLLRDISREYAGLNPMPRPGVKDAVLDWASGVDTETDKQWQEALKDWEVERFQALSGNNIGSVAPGIPVDYGHAMVQFASDLQWQTLEDKSRALGASPLSVLQASWSLLLQIFSEANTGDIVFGSVISGQHEATHAPTFSVVPCRVALPDRQTVHELLNGLTNSSRFAQSHRNMSFGIFETLPYNTALALQAYSPPDAGSWQAQDAAEEAPWTRAEVRHPAIRYDFDIFAEVFPAGLSSDACQTENISFKLTYRDDALSDTSARVIVQQLAAMTKILLNSKGDDLVQILPAHLPRSLLSMEGTIPVPTEDLAEKERQMQERVEVLHAQFENQAAATPDLLALSFYTALDAPPVELTYSELDVKANSLANILREEDVDIIPICMQRSVELYISILAILKAGSAWSPIDETSPVQRRTSLIARTQGKVLLTTTDSFPLVEPCLAHESLAGVRVILVDQYINNKTSVRAKPRRSIQASRSSIGGQDLAYLLWTSGTTGEPKGVMIQHYAAANAMRDLQVQVEHDKKDGQVRTLQLSSYSFDVFVQDLFFTWGLSGAVISGTRELVLGTFTEFVNKSCPTHAHLTPSFGASIDVEEIRGSTLQFVTFIGEKLTEDVAEAWAASGIVRKAYNTYGPAENAVVSTMRQFFGKSCDKAKAANVGFPLTPCTAYVVRQVESPGDAQEKQWELVPRYGVGELALGGAQVGKGYLNNEAKTTKAFIQGGHGIDERIYLTGDMVRLNDHGFEFLGRNDDLVKITGIRIELSEISAACAIVKDSEPGVEHFETLYLPRPEASGGDANHKVVVTFVSVKRNDVDTSKIRTQVFQKAREVLPAYMVPGHIVVLDTTMPRTASNKVDRKKLHDIYNKANLDVAAGREVVANDGLIAKVEWPEDQLPVVKVIAENFRVPIEPLSPDDSLASLGFSSLQVTKLAWALRRQIKCTAGVLDLMRCQTLGELVGTVLDSIKTTPGIDAKVRSASEASWVALLRKKLTKHLHGELRPKNTSYILPATPVQESLIVETMVETGAYWSHRIFDLSHLGQIDTSRLKAAWTAAAARLDILRTVFAPLSQLSVQDESSKVPSSRQWARQQGVDATILQLILDKPIVHWTTLRNADRESLVTVTKEIQEKLAPLGTNASNPPWAVTFSEGNNTMILSMHHALHDGAASIMLLKIVADLYRNPEQASEVCKATLQMARGMELGLLPSISQRDEAISVWTKRLHGLVETDGALNAPFPDLTESRQKQAQTILSAKRTVPGRLLERRAGAPDLPRLVQSAFGCVLAATLELKTIVLGQTVSQRILHPDLARVVGPAMATLPVVVRAHVSSAEELWADMGRDASSLGQSAHRLHPVDIKKMVNEGSGHDHAPFPALFVYHPADDDNDDNFDIGLEVFREIGQALSLNVEHPMALNIFEAENIIELTGNARLISQAMLELMLDQTLDQARAMLDHPKAHLDQLSNYMSRDLTSICGESATLVGTDIARNPAELVTKQAAERPDWIAVEEIFLEDDDDGNDKIVTKTLTYLELEVLVNAIASTLHSHKSNLQPDDVVALYLGRDTKSLAAILAIFKCSFIYLPIDGDLPAARKQLLVRDANAKLVLTTEDLVGDLNLDPDNDPPVFFLPEGDDELDVIRTWPDTFTKHVDGTKTGDGGYLLYTSGSTGRPKGVRITNENLLHFISSMTKRLIEANKDTASLGGVGKYLNVASRAFDTHLTSMFAPWHLGFRSAIGKDRNGIFASLQQVINEVKITHMGSVPSVLKQLGLRLQDVPSMRVLTFGGEKASHELFEQLNTGRPKAALMNFYGPTEATIGCLSHIVGPHSNSRNLGVPLRGLEAILLVPDDGGKQVVARKGQPGEFCIAGPQVAVGYLNRPEENAKGFQHTKLLGGCDGKRIYRTGDIMRMMHDGSFEFLGRRDQQTKIRGQRFEISEVEAYIKKTVADQGGLDVAAAVVNQRLMGFLARKTSTLLKAELDAEPELLSQPSQALQSLLPAVEKACQEGLPAFMIPEMMWVSKIPYLAASGKIDSKSLINLANDFVALQQSSPNSAVNAPSLSTEHRPAAPLNGAELEVVAALQEVIGNKVASNAASTSSIRSLGIDSLSGVHLVMVLKNRGFVKATLVDLLSPSCTVGSLARTADATVTCTQNAPATELTWSLDDLGPSASSLHGVNVAAVLPCLPLQSSLVALSLNWLDSMSDGEMIDADMDVPYVTQFNYQLAFGTDVAQWKTLATRVISAEAMLRTCFVQREQDGQIFQVVLESPPSPFDGQDDAAAIVSQMSSRPPIRLQIQEDQASTKIIVSLKVHHALYDGTAIATLRNKVEQAYTNCGKAETYDNQSLSTLRRLANQCHLTDEETQSVKRSWQAKLHDIQPCRVGTDTIEAKKDTIVRLTRPFAYTTADIKTKQQQGESVSMSTAFQLATTLCLASLTKSPSIAYGFTMSLRPLLSHVVEDISEFVGPCLNTVIHTVRLEGASETLPQLAHRVQQSHADACQGNMPLVTAGQIQRWVGLEQKLFDSLLTINFVPEDDAPKSASSALGHMTPLPGKSKGDLALAIDVDLHADGKIVLSLASAGVLTEAQLENVGTLFEKVVASSANTTATVEQFASVRYETTTVIPNGMPNFTSTKSEPRSSGEDFDAALACVQHAACHLLRLDEAETKAKNPETTSLYQLGIDSINVLPFIKLIYKSERIKIAPNAVIRARTVQGVAALVHQAKSQRNTPRINGDNNGHENGELVQRNKSAGGHAPYEQTLQMLANDLLFVATPLQEGMLSASLAIKDNAYMYTHKMQLSEIALKQDSPSFGHFFASVKDAVQACEILRSRFIFTQNDDAPWVGVVSPTEQSDLVNWYVSKSGVVQLTIHHALYDAESIQALWRLLNKYYAKRLAGLEEDRDEQQAVQYLFRPFAKSSALAQKSAVAFWTSTVQDYTYEPVDVSGDSLHASSSFYFTVNDTELLSLQTKCRAAGVSLKVAMQLSWAKVLCESLYEQADVVLGEVVTTSGDESEAAVMGPVINTIPLRLKLTSQSGTVSINQALSRLQTLGDNARGTNGMASLRAIQTAWRSSRADGVNTSAGLFQSLFVFDGVISSERSNSTKDLLVPARAQLQDNLKDEEKGPAYDDYPFIVSFRIKDGTLHGALRAKVNEEKMKTLGTQLECALQYVASENLQSSALDPAKVHLAATSREKESGTAKNITKGNTRGAELNGSTVKAEAILKIVKDVVGDKISGRDIEYRTKLVNIGLDSISAIRFSSLLRKKMGIHASVFEIIRGASVQDIVEKSVSIKTNGIKQHKERLPDRVRGLKRLVADKLGLAEEHIKSVSAILPGQRGTLQQWVHNGKRFFEAPWAYRVNDESINTEKMTGYWAELCQAHEILRTTFVQTGDSLELFQVTLSESVSAAARFTTVSDSTISVQELIQNHVREGNTRPSDLKEPPARLSFLEASDGKAVVLRVHHALYDGWSIKMIQRDLASLFVTESLQALPSVQHSIQEITNFRQPKAEQQYWRQHLAKAQDTIVQSGYVAMDGSKAPLGPHFKAAYTDILPQRIADAIHCPSNSKAYTSATIIVAYARALGLLTSCLQPTFGLNHSSRSLSSADGEHTLDLTGISVPTMAVVPMSVDLTIRSKQQSLDAVHGHLAQLTKFAQAENLHKLSPKFNSYINVLYSEIDSGAGSNHNNKAQILQRHKLGGPLASEYFTKMAPSSIVTTVDDMDTSSIHDQQFYFNILVQQKGNISVNVSGDEDLLRGDQGLVTKFMEHFGAELVKLIEER</sequence>
<evidence type="ECO:0000256" key="4">
    <source>
        <dbReference type="ARBA" id="ARBA00022598"/>
    </source>
</evidence>
<dbReference type="Pfam" id="PF00550">
    <property type="entry name" value="PP-binding"/>
    <property type="match status" value="2"/>
</dbReference>
<comment type="similarity">
    <text evidence="5">Belongs to the NRP synthetase family.</text>
</comment>
<dbReference type="PROSITE" id="PS50075">
    <property type="entry name" value="CARRIER"/>
    <property type="match status" value="4"/>
</dbReference>
<dbReference type="FunFam" id="3.40.50.12780:FF:000024">
    <property type="entry name" value="Nonribosomal siderophore peptide synthase SidC"/>
    <property type="match status" value="1"/>
</dbReference>
<evidence type="ECO:0000256" key="2">
    <source>
        <dbReference type="ARBA" id="ARBA00022450"/>
    </source>
</evidence>
<evidence type="ECO:0000256" key="5">
    <source>
        <dbReference type="ARBA" id="ARBA00029454"/>
    </source>
</evidence>
<dbReference type="InterPro" id="IPR001242">
    <property type="entry name" value="Condensation_dom"/>
</dbReference>
<evidence type="ECO:0000313" key="8">
    <source>
        <dbReference type="EMBL" id="KAK2612251.1"/>
    </source>
</evidence>
<dbReference type="GO" id="GO:0043041">
    <property type="term" value="P:amino acid activation for nonribosomal peptide biosynthetic process"/>
    <property type="evidence" value="ECO:0007669"/>
    <property type="project" value="TreeGrafter"/>
</dbReference>
<dbReference type="FunFam" id="3.30.300.30:FF:000015">
    <property type="entry name" value="Nonribosomal peptide synthase SidD"/>
    <property type="match status" value="2"/>
</dbReference>
<dbReference type="GO" id="GO:0005737">
    <property type="term" value="C:cytoplasm"/>
    <property type="evidence" value="ECO:0007669"/>
    <property type="project" value="TreeGrafter"/>
</dbReference>
<evidence type="ECO:0000259" key="7">
    <source>
        <dbReference type="PROSITE" id="PS50075"/>
    </source>
</evidence>
<dbReference type="NCBIfam" id="NF003417">
    <property type="entry name" value="PRK04813.1"/>
    <property type="match status" value="3"/>
</dbReference>
<comment type="caution">
    <text evidence="8">The sequence shown here is derived from an EMBL/GenBank/DDBJ whole genome shotgun (WGS) entry which is preliminary data.</text>
</comment>
<reference evidence="8" key="1">
    <citation type="submission" date="2023-06" db="EMBL/GenBank/DDBJ databases">
        <title>Conoideocrella luteorostrata (Hypocreales: Clavicipitaceae), a potential biocontrol fungus for elongate hemlock scale in United States Christmas tree production areas.</title>
        <authorList>
            <person name="Barrett H."/>
            <person name="Lovett B."/>
            <person name="Macias A.M."/>
            <person name="Stajich J.E."/>
            <person name="Kasson M.T."/>
        </authorList>
    </citation>
    <scope>NUCLEOTIDE SEQUENCE</scope>
    <source>
        <strain evidence="8">ARSEF 14590</strain>
    </source>
</reference>
<feature type="domain" description="Carrier" evidence="7">
    <location>
        <begin position="1919"/>
        <end position="1996"/>
    </location>
</feature>
<dbReference type="PANTHER" id="PTHR45527">
    <property type="entry name" value="NONRIBOSOMAL PEPTIDE SYNTHETASE"/>
    <property type="match status" value="1"/>
</dbReference>
<proteinExistence type="inferred from homology"/>
<keyword evidence="2" id="KW-0596">Phosphopantetheine</keyword>
<dbReference type="InterPro" id="IPR042099">
    <property type="entry name" value="ANL_N_sf"/>
</dbReference>
<keyword evidence="4" id="KW-0436">Ligase</keyword>
<name>A0AAJ0CWN0_9HYPO</name>
<organism evidence="8 9">
    <name type="scientific">Conoideocrella luteorostrata</name>
    <dbReference type="NCBI Taxonomy" id="1105319"/>
    <lineage>
        <taxon>Eukaryota</taxon>
        <taxon>Fungi</taxon>
        <taxon>Dikarya</taxon>
        <taxon>Ascomycota</taxon>
        <taxon>Pezizomycotina</taxon>
        <taxon>Sordariomycetes</taxon>
        <taxon>Hypocreomycetidae</taxon>
        <taxon>Hypocreales</taxon>
        <taxon>Clavicipitaceae</taxon>
        <taxon>Conoideocrella</taxon>
    </lineage>
</organism>
<accession>A0AAJ0CWN0</accession>
<dbReference type="SUPFAM" id="SSF52777">
    <property type="entry name" value="CoA-dependent acyltransferases"/>
    <property type="match status" value="9"/>
</dbReference>
<dbReference type="CDD" id="cd05930">
    <property type="entry name" value="A_NRPS"/>
    <property type="match status" value="1"/>
</dbReference>
<feature type="region of interest" description="Disordered" evidence="6">
    <location>
        <begin position="4206"/>
        <end position="4226"/>
    </location>
</feature>
<dbReference type="InterPro" id="IPR000873">
    <property type="entry name" value="AMP-dep_synth/lig_dom"/>
</dbReference>
<dbReference type="Pfam" id="PF00668">
    <property type="entry name" value="Condensation"/>
    <property type="match status" value="5"/>
</dbReference>
<dbReference type="InterPro" id="IPR023213">
    <property type="entry name" value="CAT-like_dom_sf"/>
</dbReference>
<dbReference type="PANTHER" id="PTHR45527:SF1">
    <property type="entry name" value="FATTY ACID SYNTHASE"/>
    <property type="match status" value="1"/>
</dbReference>
<evidence type="ECO:0000313" key="9">
    <source>
        <dbReference type="Proteomes" id="UP001251528"/>
    </source>
</evidence>
<dbReference type="GO" id="GO:0016874">
    <property type="term" value="F:ligase activity"/>
    <property type="evidence" value="ECO:0007669"/>
    <property type="project" value="UniProtKB-KW"/>
</dbReference>
<dbReference type="InterPro" id="IPR009081">
    <property type="entry name" value="PP-bd_ACP"/>
</dbReference>
<dbReference type="InterPro" id="IPR036736">
    <property type="entry name" value="ACP-like_sf"/>
</dbReference>
<comment type="pathway">
    <text evidence="1">Siderophore biosynthesis.</text>
</comment>
<dbReference type="EMBL" id="JASWJB010000018">
    <property type="protein sequence ID" value="KAK2612251.1"/>
    <property type="molecule type" value="Genomic_DNA"/>
</dbReference>
<dbReference type="InterPro" id="IPR045851">
    <property type="entry name" value="AMP-bd_C_sf"/>
</dbReference>
<evidence type="ECO:0000256" key="1">
    <source>
        <dbReference type="ARBA" id="ARBA00004924"/>
    </source>
</evidence>
<dbReference type="InterPro" id="IPR020845">
    <property type="entry name" value="AMP-binding_CS"/>
</dbReference>
<dbReference type="Gene3D" id="3.30.300.30">
    <property type="match status" value="3"/>
</dbReference>
<feature type="compositionally biased region" description="Polar residues" evidence="6">
    <location>
        <begin position="3741"/>
        <end position="3753"/>
    </location>
</feature>
<protein>
    <recommendedName>
        <fullName evidence="7">Carrier domain-containing protein</fullName>
    </recommendedName>
</protein>
<dbReference type="Pfam" id="PF00501">
    <property type="entry name" value="AMP-binding"/>
    <property type="match status" value="3"/>
</dbReference>
<evidence type="ECO:0000256" key="6">
    <source>
        <dbReference type="SAM" id="MobiDB-lite"/>
    </source>
</evidence>
<dbReference type="SUPFAM" id="SSF47336">
    <property type="entry name" value="ACP-like"/>
    <property type="match status" value="2"/>
</dbReference>
<feature type="region of interest" description="Disordered" evidence="6">
    <location>
        <begin position="3741"/>
        <end position="3761"/>
    </location>
</feature>
<dbReference type="SUPFAM" id="SSF56801">
    <property type="entry name" value="Acetyl-CoA synthetase-like"/>
    <property type="match status" value="3"/>
</dbReference>
<dbReference type="PROSITE" id="PS00455">
    <property type="entry name" value="AMP_BINDING"/>
    <property type="match status" value="3"/>
</dbReference>
<feature type="domain" description="Carrier" evidence="7">
    <location>
        <begin position="3663"/>
        <end position="3741"/>
    </location>
</feature>
<keyword evidence="3" id="KW-0597">Phosphoprotein</keyword>
<dbReference type="PROSITE" id="PS00012">
    <property type="entry name" value="PHOSPHOPANTETHEINE"/>
    <property type="match status" value="1"/>
</dbReference>
<dbReference type="GO" id="GO:0031177">
    <property type="term" value="F:phosphopantetheine binding"/>
    <property type="evidence" value="ECO:0007669"/>
    <property type="project" value="TreeGrafter"/>
</dbReference>
<dbReference type="Proteomes" id="UP001251528">
    <property type="component" value="Unassembled WGS sequence"/>
</dbReference>
<keyword evidence="9" id="KW-1185">Reference proteome</keyword>
<evidence type="ECO:0000256" key="3">
    <source>
        <dbReference type="ARBA" id="ARBA00022553"/>
    </source>
</evidence>
<dbReference type="Gene3D" id="3.30.559.30">
    <property type="entry name" value="Nonribosomal peptide synthetase, condensation domain"/>
    <property type="match status" value="5"/>
</dbReference>
<gene>
    <name evidence="8" type="ORF">QQS21_001677</name>
</gene>
<feature type="domain" description="Carrier" evidence="7">
    <location>
        <begin position="3089"/>
        <end position="3168"/>
    </location>
</feature>
<dbReference type="GO" id="GO:0044550">
    <property type="term" value="P:secondary metabolite biosynthetic process"/>
    <property type="evidence" value="ECO:0007669"/>
    <property type="project" value="TreeGrafter"/>
</dbReference>
<dbReference type="Gene3D" id="3.40.50.12780">
    <property type="entry name" value="N-terminal domain of ligase-like"/>
    <property type="match status" value="3"/>
</dbReference>
<dbReference type="InterPro" id="IPR006162">
    <property type="entry name" value="Ppantetheine_attach_site"/>
</dbReference>
<dbReference type="Gene3D" id="1.10.1200.10">
    <property type="entry name" value="ACP-like"/>
    <property type="match status" value="1"/>
</dbReference>
<dbReference type="Gene3D" id="3.30.559.10">
    <property type="entry name" value="Chloramphenicol acetyltransferase-like domain"/>
    <property type="match status" value="5"/>
</dbReference>
<feature type="domain" description="Carrier" evidence="7">
    <location>
        <begin position="4229"/>
        <end position="4308"/>
    </location>
</feature>